<dbReference type="Proteomes" id="UP001320715">
    <property type="component" value="Unassembled WGS sequence"/>
</dbReference>
<protein>
    <submittedName>
        <fullName evidence="3">YARHG domain-containing protein</fullName>
    </submittedName>
</protein>
<reference evidence="3 4" key="1">
    <citation type="submission" date="2020-01" db="EMBL/GenBank/DDBJ databases">
        <title>Genomes of bacteria type strains.</title>
        <authorList>
            <person name="Chen J."/>
            <person name="Zhu S."/>
            <person name="Yang J."/>
        </authorList>
    </citation>
    <scope>NUCLEOTIDE SEQUENCE [LARGE SCALE GENOMIC DNA]</scope>
    <source>
        <strain evidence="3 4">DSM 16655</strain>
    </source>
</reference>
<dbReference type="SMART" id="SM01324">
    <property type="entry name" value="YARHG"/>
    <property type="match status" value="1"/>
</dbReference>
<feature type="signal peptide" evidence="1">
    <location>
        <begin position="1"/>
        <end position="20"/>
    </location>
</feature>
<sequence length="86" mass="9816">MIFAAGLLVGLTGLVPAASAASCWDLWYERNAIYDRNGYCFSTNLGQRTFNNADCWTRNPTLSQWEQRRVAQIQAEERRRGCKVNN</sequence>
<evidence type="ECO:0000259" key="2">
    <source>
        <dbReference type="SMART" id="SM01324"/>
    </source>
</evidence>
<proteinExistence type="predicted"/>
<name>A0ABT1CMF6_9HYPH</name>
<dbReference type="Pfam" id="PF13308">
    <property type="entry name" value="YARHG"/>
    <property type="match status" value="1"/>
</dbReference>
<dbReference type="EMBL" id="JAAAML010000001">
    <property type="protein sequence ID" value="MCO6407308.1"/>
    <property type="molecule type" value="Genomic_DNA"/>
</dbReference>
<dbReference type="InterPro" id="IPR025582">
    <property type="entry name" value="YARHG_dom"/>
</dbReference>
<evidence type="ECO:0000256" key="1">
    <source>
        <dbReference type="SAM" id="SignalP"/>
    </source>
</evidence>
<feature type="domain" description="YARHG" evidence="2">
    <location>
        <begin position="1"/>
        <end position="78"/>
    </location>
</feature>
<keyword evidence="4" id="KW-1185">Reference proteome</keyword>
<accession>A0ABT1CMF6</accession>
<gene>
    <name evidence="3" type="ORF">GTW23_03900</name>
</gene>
<dbReference type="InterPro" id="IPR038434">
    <property type="entry name" value="YARHG_sf"/>
</dbReference>
<dbReference type="Gene3D" id="1.20.58.1690">
    <property type="match status" value="1"/>
</dbReference>
<organism evidence="3 4">
    <name type="scientific">Hoeflea alexandrii</name>
    <dbReference type="NCBI Taxonomy" id="288436"/>
    <lineage>
        <taxon>Bacteria</taxon>
        <taxon>Pseudomonadati</taxon>
        <taxon>Pseudomonadota</taxon>
        <taxon>Alphaproteobacteria</taxon>
        <taxon>Hyphomicrobiales</taxon>
        <taxon>Rhizobiaceae</taxon>
        <taxon>Hoeflea</taxon>
    </lineage>
</organism>
<evidence type="ECO:0000313" key="3">
    <source>
        <dbReference type="EMBL" id="MCO6407308.1"/>
    </source>
</evidence>
<feature type="chain" id="PRO_5047059266" evidence="1">
    <location>
        <begin position="21"/>
        <end position="86"/>
    </location>
</feature>
<evidence type="ECO:0000313" key="4">
    <source>
        <dbReference type="Proteomes" id="UP001320715"/>
    </source>
</evidence>
<keyword evidence="1" id="KW-0732">Signal</keyword>
<comment type="caution">
    <text evidence="3">The sequence shown here is derived from an EMBL/GenBank/DDBJ whole genome shotgun (WGS) entry which is preliminary data.</text>
</comment>